<feature type="compositionally biased region" description="Basic and acidic residues" evidence="1">
    <location>
        <begin position="51"/>
        <end position="60"/>
    </location>
</feature>
<comment type="caution">
    <text evidence="2">The sequence shown here is derived from an EMBL/GenBank/DDBJ whole genome shotgun (WGS) entry which is preliminary data.</text>
</comment>
<dbReference type="Proteomes" id="UP000010411">
    <property type="component" value="Unassembled WGS sequence"/>
</dbReference>
<name>L1KHT2_9ACTN</name>
<keyword evidence="3" id="KW-1185">Reference proteome</keyword>
<accession>L1KHT2</accession>
<sequence length="60" mass="6620">MRAPGTRRCHPQLLIRFGYGPEGERTRRAAARPDVRPVKDWESATPADGLSGDRTDEVGS</sequence>
<organism evidence="2 3">
    <name type="scientific">Streptomyces ipomoeae 91-03</name>
    <dbReference type="NCBI Taxonomy" id="698759"/>
    <lineage>
        <taxon>Bacteria</taxon>
        <taxon>Bacillati</taxon>
        <taxon>Actinomycetota</taxon>
        <taxon>Actinomycetes</taxon>
        <taxon>Kitasatosporales</taxon>
        <taxon>Streptomycetaceae</taxon>
        <taxon>Streptomyces</taxon>
    </lineage>
</organism>
<proteinExistence type="predicted"/>
<feature type="region of interest" description="Disordered" evidence="1">
    <location>
        <begin position="20"/>
        <end position="60"/>
    </location>
</feature>
<dbReference type="PATRIC" id="fig|698759.3.peg.9120"/>
<dbReference type="EMBL" id="AEJC01000673">
    <property type="protein sequence ID" value="EKX60147.1"/>
    <property type="molecule type" value="Genomic_DNA"/>
</dbReference>
<evidence type="ECO:0000256" key="1">
    <source>
        <dbReference type="SAM" id="MobiDB-lite"/>
    </source>
</evidence>
<feature type="compositionally biased region" description="Basic and acidic residues" evidence="1">
    <location>
        <begin position="22"/>
        <end position="42"/>
    </location>
</feature>
<evidence type="ECO:0000313" key="2">
    <source>
        <dbReference type="EMBL" id="EKX60147.1"/>
    </source>
</evidence>
<reference evidence="2 3" key="1">
    <citation type="submission" date="2012-11" db="EMBL/GenBank/DDBJ databases">
        <authorList>
            <person name="Huguet-Tapia J.C."/>
            <person name="Durkin A.S."/>
            <person name="Pettis G.S."/>
            <person name="Badger J.H."/>
        </authorList>
    </citation>
    <scope>NUCLEOTIDE SEQUENCE [LARGE SCALE GENOMIC DNA]</scope>
    <source>
        <strain evidence="2 3">91-03</strain>
    </source>
</reference>
<gene>
    <name evidence="2" type="ORF">STRIP9103_09268</name>
</gene>
<dbReference type="AlphaFoldDB" id="L1KHT2"/>
<protein>
    <submittedName>
        <fullName evidence="2">Uncharacterized protein</fullName>
    </submittedName>
</protein>
<evidence type="ECO:0000313" key="3">
    <source>
        <dbReference type="Proteomes" id="UP000010411"/>
    </source>
</evidence>